<sequence length="614" mass="66848">MSAAIPAVPAIPAFTLVHADADADDDVEIPNWLGESTTKSGEKMSEVTGEEIREVTQVESKSAPAIGVPRTSASTSVPIVRSTAVSGLFGPTTNATSVMPRFGHSALPASTGASALGESLTSQLAKDKDKNKSDRKNGGKFPGLLPYVSVEKTIAELSNKIVAQQKEIIQLQSTVRSGNAELRDHIDAEMKGYTKQIFEALRSNTESAVNQIVDKVMTKLSHIDTKFSDQVDNLYQDTGGSFSVIQQKIASGVGALEHKIVTLNKENSNLLEVVRAKINKLSEEAAVDATAIENMNTKIIQIALSIQNTKPRQTGLSMSSLSQSSHEPLVSAYPVPHYNGVSAMKATDFTPPGSTMLRQTSRLDSPPRTSMSTMSSAPQQTSQQDSSLHTSMSTAPQQTSQQDSSLHTRRYSHGTDTFTDVPRSEMRTEQSTMLPRGSASAAKPHERKYDGGAFSSQSVQLDAEVARDFQVAEYGKSEQVAGDEVFARRLDSTSTTTGKSGKFAEPSGFTESGSLRTRLAKISAIPTEQLLTTEKMLNWHDDVEYKKWISENDTSVYSAEDIKYMKKYSQSTMPQNVRMINKLAIQGMATYLWKVKKIAQDKIQPVFDEAMKLI</sequence>
<name>A0A3G4ZXJ6_9VIRU</name>
<accession>A0A3G4ZXJ6</accession>
<keyword evidence="1" id="KW-0175">Coiled coil</keyword>
<protein>
    <submittedName>
        <fullName evidence="3">Uncharacterized protein</fullName>
    </submittedName>
</protein>
<feature type="compositionally biased region" description="Polar residues" evidence="2">
    <location>
        <begin position="377"/>
        <end position="405"/>
    </location>
</feature>
<dbReference type="EMBL" id="MK072161">
    <property type="protein sequence ID" value="AYV79626.1"/>
    <property type="molecule type" value="Genomic_DNA"/>
</dbReference>
<organism evidence="3">
    <name type="scientific">Faunusvirus sp</name>
    <dbReference type="NCBI Taxonomy" id="2487766"/>
    <lineage>
        <taxon>Viruses</taxon>
        <taxon>Varidnaviria</taxon>
        <taxon>Bamfordvirae</taxon>
        <taxon>Nucleocytoviricota</taxon>
        <taxon>Megaviricetes</taxon>
        <taxon>Imitervirales</taxon>
        <taxon>Mimiviridae</taxon>
    </lineage>
</organism>
<evidence type="ECO:0000256" key="1">
    <source>
        <dbReference type="SAM" id="Coils"/>
    </source>
</evidence>
<gene>
    <name evidence="3" type="ORF">Faunusvirus30_5</name>
</gene>
<evidence type="ECO:0000256" key="2">
    <source>
        <dbReference type="SAM" id="MobiDB-lite"/>
    </source>
</evidence>
<evidence type="ECO:0000313" key="3">
    <source>
        <dbReference type="EMBL" id="AYV79626.1"/>
    </source>
</evidence>
<proteinExistence type="predicted"/>
<feature type="compositionally biased region" description="Basic and acidic residues" evidence="2">
    <location>
        <begin position="125"/>
        <end position="137"/>
    </location>
</feature>
<feature type="compositionally biased region" description="Polar residues" evidence="2">
    <location>
        <begin position="352"/>
        <end position="363"/>
    </location>
</feature>
<feature type="region of interest" description="Disordered" evidence="2">
    <location>
        <begin position="344"/>
        <end position="452"/>
    </location>
</feature>
<reference evidence="3" key="1">
    <citation type="submission" date="2018-10" db="EMBL/GenBank/DDBJ databases">
        <title>Hidden diversity of soil giant viruses.</title>
        <authorList>
            <person name="Schulz F."/>
            <person name="Alteio L."/>
            <person name="Goudeau D."/>
            <person name="Ryan E.M."/>
            <person name="Malmstrom R.R."/>
            <person name="Blanchard J."/>
            <person name="Woyke T."/>
        </authorList>
    </citation>
    <scope>NUCLEOTIDE SEQUENCE</scope>
    <source>
        <strain evidence="3">FNV1</strain>
    </source>
</reference>
<feature type="coiled-coil region" evidence="1">
    <location>
        <begin position="147"/>
        <end position="174"/>
    </location>
</feature>
<feature type="compositionally biased region" description="Low complexity" evidence="2">
    <location>
        <begin position="366"/>
        <end position="376"/>
    </location>
</feature>
<feature type="region of interest" description="Disordered" evidence="2">
    <location>
        <begin position="119"/>
        <end position="138"/>
    </location>
</feature>